<evidence type="ECO:0000256" key="1">
    <source>
        <dbReference type="SAM" id="MobiDB-lite"/>
    </source>
</evidence>
<feature type="compositionally biased region" description="Polar residues" evidence="1">
    <location>
        <begin position="34"/>
        <end position="59"/>
    </location>
</feature>
<dbReference type="Proteomes" id="UP001153678">
    <property type="component" value="Unassembled WGS sequence"/>
</dbReference>
<dbReference type="AlphaFoldDB" id="A0A9W4SNC5"/>
<comment type="caution">
    <text evidence="2">The sequence shown here is derived from an EMBL/GenBank/DDBJ whole genome shotgun (WGS) entry which is preliminary data.</text>
</comment>
<sequence>MKKLFSRKKAKGKSTIIPKGKTVNVEGASTVNVEDTSAGNVGDTSAGNVEGTSANTKQKTTTEDIQIIKELDSLHLDTPPETVNSLRAYEKKPANAFIDRMGDSFRWPTSMHENIRSQIFWAFTNEIDADEIDQEFALNCIYFYECLEKGLFNDHKEDWVLVYKQKVVKYGKALTNQQMSDLELEMPGALYFPVDSSLLEKIANPKIPPARAVHSQRSNDGGEYMIKVRVKRVGAEDTSSAMLDYQFNDGKNSNKLYKTVLDIGAPESILPYEIRSHLGKAGWQSVTATAPGYGAPAKLFLAKDPFQISIGDEHNWSGWVTTNTLRVRERVPGDQVDSSLVGNDVLDQLTYVHQKGGGLIFLNARHENQLGTFLNNLSP</sequence>
<feature type="region of interest" description="Disordered" evidence="1">
    <location>
        <begin position="34"/>
        <end position="61"/>
    </location>
</feature>
<dbReference type="OrthoDB" id="2430512at2759"/>
<organism evidence="2 3">
    <name type="scientific">Funneliformis geosporum</name>
    <dbReference type="NCBI Taxonomy" id="1117311"/>
    <lineage>
        <taxon>Eukaryota</taxon>
        <taxon>Fungi</taxon>
        <taxon>Fungi incertae sedis</taxon>
        <taxon>Mucoromycota</taxon>
        <taxon>Glomeromycotina</taxon>
        <taxon>Glomeromycetes</taxon>
        <taxon>Glomerales</taxon>
        <taxon>Glomeraceae</taxon>
        <taxon>Funneliformis</taxon>
    </lineage>
</organism>
<reference evidence="2" key="1">
    <citation type="submission" date="2022-08" db="EMBL/GenBank/DDBJ databases">
        <authorList>
            <person name="Kallberg Y."/>
            <person name="Tangrot J."/>
            <person name="Rosling A."/>
        </authorList>
    </citation>
    <scope>NUCLEOTIDE SEQUENCE</scope>
    <source>
        <strain evidence="2">Wild A</strain>
    </source>
</reference>
<evidence type="ECO:0000313" key="3">
    <source>
        <dbReference type="Proteomes" id="UP001153678"/>
    </source>
</evidence>
<name>A0A9W4SNC5_9GLOM</name>
<gene>
    <name evidence="2" type="ORF">FWILDA_LOCUS6837</name>
</gene>
<protein>
    <submittedName>
        <fullName evidence="2">9246_t:CDS:1</fullName>
    </submittedName>
</protein>
<evidence type="ECO:0000313" key="2">
    <source>
        <dbReference type="EMBL" id="CAI2174925.1"/>
    </source>
</evidence>
<keyword evidence="3" id="KW-1185">Reference proteome</keyword>
<accession>A0A9W4SNC5</accession>
<dbReference type="EMBL" id="CAMKVN010001282">
    <property type="protein sequence ID" value="CAI2174925.1"/>
    <property type="molecule type" value="Genomic_DNA"/>
</dbReference>
<proteinExistence type="predicted"/>